<protein>
    <recommendedName>
        <fullName evidence="4">N-acetyltransferase domain-containing protein</fullName>
    </recommendedName>
</protein>
<accession>A0ABN0Y166</accession>
<evidence type="ECO:0000256" key="3">
    <source>
        <dbReference type="ARBA" id="ARBA00038502"/>
    </source>
</evidence>
<dbReference type="InterPro" id="IPR051531">
    <property type="entry name" value="N-acetyltransferase"/>
</dbReference>
<comment type="caution">
    <text evidence="5">The sequence shown here is derived from an EMBL/GenBank/DDBJ whole genome shotgun (WGS) entry which is preliminary data.</text>
</comment>
<dbReference type="InterPro" id="IPR000182">
    <property type="entry name" value="GNAT_dom"/>
</dbReference>
<evidence type="ECO:0000256" key="1">
    <source>
        <dbReference type="ARBA" id="ARBA00022679"/>
    </source>
</evidence>
<gene>
    <name evidence="5" type="ORF">GCM10010319_67190</name>
</gene>
<dbReference type="PROSITE" id="PS51186">
    <property type="entry name" value="GNAT"/>
    <property type="match status" value="1"/>
</dbReference>
<dbReference type="Gene3D" id="3.40.630.30">
    <property type="match status" value="1"/>
</dbReference>
<proteinExistence type="inferred from homology"/>
<dbReference type="Proteomes" id="UP001500063">
    <property type="component" value="Unassembled WGS sequence"/>
</dbReference>
<evidence type="ECO:0000256" key="2">
    <source>
        <dbReference type="ARBA" id="ARBA00023315"/>
    </source>
</evidence>
<feature type="domain" description="N-acetyltransferase" evidence="4">
    <location>
        <begin position="107"/>
        <end position="261"/>
    </location>
</feature>
<dbReference type="PROSITE" id="PS51257">
    <property type="entry name" value="PROKAR_LIPOPROTEIN"/>
    <property type="match status" value="1"/>
</dbReference>
<dbReference type="PANTHER" id="PTHR43792:SF8">
    <property type="entry name" value="[RIBOSOMAL PROTEIN US5]-ALANINE N-ACETYLTRANSFERASE"/>
    <property type="match status" value="1"/>
</dbReference>
<evidence type="ECO:0000259" key="4">
    <source>
        <dbReference type="PROSITE" id="PS51186"/>
    </source>
</evidence>
<sequence length="268" mass="29149">MTPRDSAHWWKSGGAHTTASCPIALSCTASATSGWTSPRDPIVDNRKRISLPSRAGPLGAWEAIFAPYGGLAASPPVRYTVEMRGGEPGPAHGAAPRVVAMNSTPQVTLKPWSEDDFWVLRRVNTSGMTEHLGGPETEEQLVARHRRYVGLRERGRMYRVVSEGGETVGSIGFWESDWQGGAVWETGWAVLPEFQGRGLAAMAARAVVEAARAAGCHRYLHTFPGVDHPASNAVCRKAGFELLGAVEVEYPKGSWMRSNNWRLDLKSV</sequence>
<evidence type="ECO:0000313" key="6">
    <source>
        <dbReference type="Proteomes" id="UP001500063"/>
    </source>
</evidence>
<dbReference type="PANTHER" id="PTHR43792">
    <property type="entry name" value="GNAT FAMILY, PUTATIVE (AFU_ORTHOLOGUE AFUA_3G00765)-RELATED-RELATED"/>
    <property type="match status" value="1"/>
</dbReference>
<dbReference type="EMBL" id="BAAABW010000039">
    <property type="protein sequence ID" value="GAA0379192.1"/>
    <property type="molecule type" value="Genomic_DNA"/>
</dbReference>
<name>A0ABN0Y166_9ACTN</name>
<organism evidence="5 6">
    <name type="scientific">Streptomyces blastmyceticus</name>
    <dbReference type="NCBI Taxonomy" id="68180"/>
    <lineage>
        <taxon>Bacteria</taxon>
        <taxon>Bacillati</taxon>
        <taxon>Actinomycetota</taxon>
        <taxon>Actinomycetes</taxon>
        <taxon>Kitasatosporales</taxon>
        <taxon>Streptomycetaceae</taxon>
        <taxon>Streptomyces</taxon>
    </lineage>
</organism>
<reference evidence="5 6" key="1">
    <citation type="journal article" date="2019" name="Int. J. Syst. Evol. Microbiol.">
        <title>The Global Catalogue of Microorganisms (GCM) 10K type strain sequencing project: providing services to taxonomists for standard genome sequencing and annotation.</title>
        <authorList>
            <consortium name="The Broad Institute Genomics Platform"/>
            <consortium name="The Broad Institute Genome Sequencing Center for Infectious Disease"/>
            <person name="Wu L."/>
            <person name="Ma J."/>
        </authorList>
    </citation>
    <scope>NUCLEOTIDE SEQUENCE [LARGE SCALE GENOMIC DNA]</scope>
    <source>
        <strain evidence="5 6">JCM 4565</strain>
    </source>
</reference>
<keyword evidence="1" id="KW-0808">Transferase</keyword>
<keyword evidence="6" id="KW-1185">Reference proteome</keyword>
<dbReference type="CDD" id="cd04301">
    <property type="entry name" value="NAT_SF"/>
    <property type="match status" value="1"/>
</dbReference>
<dbReference type="Pfam" id="PF13302">
    <property type="entry name" value="Acetyltransf_3"/>
    <property type="match status" value="1"/>
</dbReference>
<evidence type="ECO:0000313" key="5">
    <source>
        <dbReference type="EMBL" id="GAA0379192.1"/>
    </source>
</evidence>
<keyword evidence="2" id="KW-0012">Acyltransferase</keyword>
<dbReference type="SUPFAM" id="SSF55729">
    <property type="entry name" value="Acyl-CoA N-acyltransferases (Nat)"/>
    <property type="match status" value="1"/>
</dbReference>
<comment type="similarity">
    <text evidence="3">Belongs to the acetyltransferase family. RimJ subfamily.</text>
</comment>
<dbReference type="InterPro" id="IPR016181">
    <property type="entry name" value="Acyl_CoA_acyltransferase"/>
</dbReference>